<keyword evidence="2" id="KW-1185">Reference proteome</keyword>
<dbReference type="Proteomes" id="UP000299102">
    <property type="component" value="Unassembled WGS sequence"/>
</dbReference>
<evidence type="ECO:0000313" key="2">
    <source>
        <dbReference type="Proteomes" id="UP000299102"/>
    </source>
</evidence>
<evidence type="ECO:0000313" key="1">
    <source>
        <dbReference type="EMBL" id="GBP76677.1"/>
    </source>
</evidence>
<proteinExistence type="predicted"/>
<organism evidence="1 2">
    <name type="scientific">Eumeta variegata</name>
    <name type="common">Bagworm moth</name>
    <name type="synonym">Eumeta japonica</name>
    <dbReference type="NCBI Taxonomy" id="151549"/>
    <lineage>
        <taxon>Eukaryota</taxon>
        <taxon>Metazoa</taxon>
        <taxon>Ecdysozoa</taxon>
        <taxon>Arthropoda</taxon>
        <taxon>Hexapoda</taxon>
        <taxon>Insecta</taxon>
        <taxon>Pterygota</taxon>
        <taxon>Neoptera</taxon>
        <taxon>Endopterygota</taxon>
        <taxon>Lepidoptera</taxon>
        <taxon>Glossata</taxon>
        <taxon>Ditrysia</taxon>
        <taxon>Tineoidea</taxon>
        <taxon>Psychidae</taxon>
        <taxon>Oiketicinae</taxon>
        <taxon>Eumeta</taxon>
    </lineage>
</organism>
<name>A0A4C1YQJ2_EUMVA</name>
<dbReference type="AlphaFoldDB" id="A0A4C1YQJ2"/>
<gene>
    <name evidence="1" type="ORF">EVAR_80473_1</name>
</gene>
<sequence>MIPIATTFSVPVPVLLSRPDCLAPNSGSDSADNPQPSIDPSRFRFSSRFRSRKRLDTVLPRNYSWYPRYPAITGAASRGSDAEGVGVRKRVTANIQGINQYVARGADRGAFIFHIALVAGRSELWDGFRNVVEIFVIIEGQMNMRATRALVVNAPHGHSHLQRSHECISRFLITNKIFDGKRSKLIERRGG</sequence>
<comment type="caution">
    <text evidence="1">The sequence shown here is derived from an EMBL/GenBank/DDBJ whole genome shotgun (WGS) entry which is preliminary data.</text>
</comment>
<protein>
    <submittedName>
        <fullName evidence="1">Uncharacterized protein</fullName>
    </submittedName>
</protein>
<dbReference type="EMBL" id="BGZK01001298">
    <property type="protein sequence ID" value="GBP76677.1"/>
    <property type="molecule type" value="Genomic_DNA"/>
</dbReference>
<accession>A0A4C1YQJ2</accession>
<reference evidence="1 2" key="1">
    <citation type="journal article" date="2019" name="Commun. Biol.">
        <title>The bagworm genome reveals a unique fibroin gene that provides high tensile strength.</title>
        <authorList>
            <person name="Kono N."/>
            <person name="Nakamura H."/>
            <person name="Ohtoshi R."/>
            <person name="Tomita M."/>
            <person name="Numata K."/>
            <person name="Arakawa K."/>
        </authorList>
    </citation>
    <scope>NUCLEOTIDE SEQUENCE [LARGE SCALE GENOMIC DNA]</scope>
</reference>